<dbReference type="EMBL" id="BAUW01000006">
    <property type="protein sequence ID" value="GAE44197.1"/>
    <property type="molecule type" value="Genomic_DNA"/>
</dbReference>
<evidence type="ECO:0008006" key="4">
    <source>
        <dbReference type="Google" id="ProtNLM"/>
    </source>
</evidence>
<proteinExistence type="predicted"/>
<comment type="caution">
    <text evidence="2">The sequence shown here is derived from an EMBL/GenBank/DDBJ whole genome shotgun (WGS) entry which is preliminary data.</text>
</comment>
<protein>
    <recommendedName>
        <fullName evidence="4">Glycosyltransferase RgtA/B/C/D-like domain-containing protein</fullName>
    </recommendedName>
</protein>
<dbReference type="eggNOG" id="ENOG5033EXN">
    <property type="taxonomic scope" value="Bacteria"/>
</dbReference>
<feature type="transmembrane region" description="Helical" evidence="1">
    <location>
        <begin position="298"/>
        <end position="316"/>
    </location>
</feature>
<dbReference type="RefSeq" id="WP_035208887.1">
    <property type="nucleotide sequence ID" value="NZ_BAUW01000006.1"/>
</dbReference>
<dbReference type="Proteomes" id="UP000018949">
    <property type="component" value="Unassembled WGS sequence"/>
</dbReference>
<feature type="transmembrane region" description="Helical" evidence="1">
    <location>
        <begin position="233"/>
        <end position="254"/>
    </location>
</feature>
<feature type="transmembrane region" description="Helical" evidence="1">
    <location>
        <begin position="198"/>
        <end position="221"/>
    </location>
</feature>
<feature type="transmembrane region" description="Helical" evidence="1">
    <location>
        <begin position="121"/>
        <end position="142"/>
    </location>
</feature>
<name>W4RJ71_9BACI</name>
<keyword evidence="1" id="KW-0472">Membrane</keyword>
<keyword evidence="3" id="KW-1185">Reference proteome</keyword>
<gene>
    <name evidence="2" type="ORF">JCM21738_884</name>
</gene>
<feature type="transmembrane region" description="Helical" evidence="1">
    <location>
        <begin position="351"/>
        <end position="368"/>
    </location>
</feature>
<evidence type="ECO:0000313" key="2">
    <source>
        <dbReference type="EMBL" id="GAE44197.1"/>
    </source>
</evidence>
<feature type="transmembrane region" description="Helical" evidence="1">
    <location>
        <begin position="328"/>
        <end position="345"/>
    </location>
</feature>
<feature type="transmembrane region" description="Helical" evidence="1">
    <location>
        <begin position="6"/>
        <end position="29"/>
    </location>
</feature>
<keyword evidence="1" id="KW-1133">Transmembrane helix</keyword>
<evidence type="ECO:0000313" key="3">
    <source>
        <dbReference type="Proteomes" id="UP000018949"/>
    </source>
</evidence>
<accession>W4RJ71</accession>
<reference evidence="2 3" key="1">
    <citation type="submission" date="2013-12" db="EMBL/GenBank/DDBJ databases">
        <title>NBRP : Genome information of microbial organism related human and environment.</title>
        <authorList>
            <person name="Hattori M."/>
            <person name="Oshima K."/>
            <person name="Inaba H."/>
            <person name="Suda W."/>
            <person name="Sakamoto M."/>
            <person name="Iino T."/>
            <person name="Kitahara M."/>
            <person name="Oshida Y."/>
            <person name="Iida T."/>
            <person name="Kudo T."/>
            <person name="Itoh T."/>
            <person name="Ahmed I."/>
            <person name="Ohkuma M."/>
        </authorList>
    </citation>
    <scope>NUCLEOTIDE SEQUENCE [LARGE SCALE GENOMIC DNA]</scope>
    <source>
        <strain evidence="2 3">JCM 21738</strain>
    </source>
</reference>
<sequence length="378" mass="43269">MNIGKPYIKIAITFFYFFFIICLSVYSFIKPYYSYDLIPYTAVTLSLSEDDPQKVHAKTYDIIEKALPKEVFHNLTSGEFGRKMFEDYSSFTQQLNFYKVKPLYIALIYSLHELGIDIVKAINLISVLSFLGISILLFLFLYKLRSGAMGLILLTLLMVCQPLIFMAARNTPDALSAFMITLALYFLLKTNLRILPGILFILSILVRPDNLILSSLFIIYFGMFAQKEFRFKFYQAVGFLLISALVYFTVNQLAGGYGWKMLFTVSFIQFIEKPAETVVSISFENYIKVLVGNGLKLLNTHIIYFIVIGFIALLISKVEKGFSVFNHLILISILGMAGYFIIFPSGEVDRYFITQYLIILVSALSVFCQEFKLSEKNQ</sequence>
<feature type="transmembrane region" description="Helical" evidence="1">
    <location>
        <begin position="148"/>
        <end position="167"/>
    </location>
</feature>
<evidence type="ECO:0000256" key="1">
    <source>
        <dbReference type="SAM" id="Phobius"/>
    </source>
</evidence>
<dbReference type="AlphaFoldDB" id="W4RJ71"/>
<organism evidence="2 3">
    <name type="scientific">Mesobacillus boroniphilus JCM 21738</name>
    <dbReference type="NCBI Taxonomy" id="1294265"/>
    <lineage>
        <taxon>Bacteria</taxon>
        <taxon>Bacillati</taxon>
        <taxon>Bacillota</taxon>
        <taxon>Bacilli</taxon>
        <taxon>Bacillales</taxon>
        <taxon>Bacillaceae</taxon>
        <taxon>Mesobacillus</taxon>
    </lineage>
</organism>
<keyword evidence="1" id="KW-0812">Transmembrane</keyword>